<accession>A0ABW0ILC5</accession>
<dbReference type="Gene3D" id="1.25.40.10">
    <property type="entry name" value="Tetratricopeptide repeat domain"/>
    <property type="match status" value="1"/>
</dbReference>
<dbReference type="Proteomes" id="UP001596106">
    <property type="component" value="Unassembled WGS sequence"/>
</dbReference>
<reference evidence="3" key="1">
    <citation type="journal article" date="2019" name="Int. J. Syst. Evol. Microbiol.">
        <title>The Global Catalogue of Microorganisms (GCM) 10K type strain sequencing project: providing services to taxonomists for standard genome sequencing and annotation.</title>
        <authorList>
            <consortium name="The Broad Institute Genomics Platform"/>
            <consortium name="The Broad Institute Genome Sequencing Center for Infectious Disease"/>
            <person name="Wu L."/>
            <person name="Ma J."/>
        </authorList>
    </citation>
    <scope>NUCLEOTIDE SEQUENCE [LARGE SCALE GENOMIC DNA]</scope>
    <source>
        <strain evidence="3">CCUG 55250</strain>
    </source>
</reference>
<dbReference type="PROSITE" id="PS50005">
    <property type="entry name" value="TPR"/>
    <property type="match status" value="1"/>
</dbReference>
<sequence>MSYWLVLMAQVASAQSLTLENVAGDVRYQITKQAPVQRLSVAHRRQSIDVNGWITLGRQAEVLLRKDAQTVYFIRNRAGKYQLKTLLDSALPPDFADALNLFFETLWFDLTHAHDTPEKYSVRFRRTGISSRGSEDCPQPLMISPDFKAGMRDTIITFRWKKDPAARAYKVAIFSENKFDAHPLYQTETTDTTLAFDLRRPLFKKNRVYYWAAIPAQNSPCTLFDFRIYDQATLEAIRPAESANLKATSADRALTAFMIASNSEAKGLYAEAQKAYEQAVRLSPSNPMYREGLILYLARRGQVEEANRR</sequence>
<protein>
    <recommendedName>
        <fullName evidence="4">Tetratricopeptide repeat protein</fullName>
    </recommendedName>
</protein>
<evidence type="ECO:0008006" key="4">
    <source>
        <dbReference type="Google" id="ProtNLM"/>
    </source>
</evidence>
<proteinExistence type="predicted"/>
<dbReference type="SUPFAM" id="SSF48452">
    <property type="entry name" value="TPR-like"/>
    <property type="match status" value="1"/>
</dbReference>
<keyword evidence="3" id="KW-1185">Reference proteome</keyword>
<evidence type="ECO:0000256" key="1">
    <source>
        <dbReference type="PROSITE-ProRule" id="PRU00339"/>
    </source>
</evidence>
<dbReference type="EMBL" id="JBHSMA010000024">
    <property type="protein sequence ID" value="MFC5413165.1"/>
    <property type="molecule type" value="Genomic_DNA"/>
</dbReference>
<dbReference type="RefSeq" id="WP_379851427.1">
    <property type="nucleotide sequence ID" value="NZ_JBHSMA010000024.1"/>
</dbReference>
<name>A0ABW0ILC5_9BACT</name>
<dbReference type="InterPro" id="IPR019734">
    <property type="entry name" value="TPR_rpt"/>
</dbReference>
<dbReference type="InterPro" id="IPR011990">
    <property type="entry name" value="TPR-like_helical_dom_sf"/>
</dbReference>
<comment type="caution">
    <text evidence="2">The sequence shown here is derived from an EMBL/GenBank/DDBJ whole genome shotgun (WGS) entry which is preliminary data.</text>
</comment>
<keyword evidence="1" id="KW-0802">TPR repeat</keyword>
<evidence type="ECO:0000313" key="3">
    <source>
        <dbReference type="Proteomes" id="UP001596106"/>
    </source>
</evidence>
<feature type="repeat" description="TPR" evidence="1">
    <location>
        <begin position="253"/>
        <end position="286"/>
    </location>
</feature>
<gene>
    <name evidence="2" type="ORF">ACFPMF_27840</name>
</gene>
<evidence type="ECO:0000313" key="2">
    <source>
        <dbReference type="EMBL" id="MFC5413165.1"/>
    </source>
</evidence>
<organism evidence="2 3">
    <name type="scientific">Larkinella bovis</name>
    <dbReference type="NCBI Taxonomy" id="683041"/>
    <lineage>
        <taxon>Bacteria</taxon>
        <taxon>Pseudomonadati</taxon>
        <taxon>Bacteroidota</taxon>
        <taxon>Cytophagia</taxon>
        <taxon>Cytophagales</taxon>
        <taxon>Spirosomataceae</taxon>
        <taxon>Larkinella</taxon>
    </lineage>
</organism>